<comment type="caution">
    <text evidence="5">The sequence shown here is derived from an EMBL/GenBank/DDBJ whole genome shotgun (WGS) entry which is preliminary data.</text>
</comment>
<evidence type="ECO:0000313" key="6">
    <source>
        <dbReference type="Proteomes" id="UP000683417"/>
    </source>
</evidence>
<dbReference type="AlphaFoldDB" id="A0A9W4D8C9"/>
<proteinExistence type="inferred from homology"/>
<evidence type="ECO:0000259" key="4">
    <source>
        <dbReference type="Pfam" id="PF00432"/>
    </source>
</evidence>
<dbReference type="GO" id="GO:0004660">
    <property type="term" value="F:protein farnesyltransferase activity"/>
    <property type="evidence" value="ECO:0007669"/>
    <property type="project" value="UniProtKB-UniRule"/>
</dbReference>
<evidence type="ECO:0000256" key="3">
    <source>
        <dbReference type="RuleBase" id="RU365056"/>
    </source>
</evidence>
<keyword evidence="1 3" id="KW-0479">Metal-binding</keyword>
<comment type="subunit">
    <text evidence="3">Heterodimer of an alpha and a beta subunit.</text>
</comment>
<organism evidence="5 6">
    <name type="scientific">Blumeria graminis f. sp. triticale</name>
    <dbReference type="NCBI Taxonomy" id="1689686"/>
    <lineage>
        <taxon>Eukaryota</taxon>
        <taxon>Fungi</taxon>
        <taxon>Dikarya</taxon>
        <taxon>Ascomycota</taxon>
        <taxon>Pezizomycotina</taxon>
        <taxon>Leotiomycetes</taxon>
        <taxon>Erysiphales</taxon>
        <taxon>Erysiphaceae</taxon>
        <taxon>Blumeria</taxon>
    </lineage>
</organism>
<protein>
    <recommendedName>
        <fullName evidence="3">Protein farnesyltransferase subunit beta</fullName>
        <shortName evidence="3">FTase-beta</shortName>
        <ecNumber evidence="3">2.5.1.58</ecNumber>
    </recommendedName>
</protein>
<feature type="domain" description="Prenyltransferase alpha-alpha toroid" evidence="4">
    <location>
        <begin position="119"/>
        <end position="504"/>
    </location>
</feature>
<keyword evidence="3" id="KW-0862">Zinc</keyword>
<dbReference type="FunFam" id="1.50.10.20:FF:000014">
    <property type="entry name" value="Protein farnesyltransferase subunit beta"/>
    <property type="match status" value="1"/>
</dbReference>
<keyword evidence="2" id="KW-0677">Repeat</keyword>
<keyword evidence="3" id="KW-0808">Transferase</keyword>
<reference evidence="5" key="1">
    <citation type="submission" date="2020-10" db="EMBL/GenBank/DDBJ databases">
        <authorList>
            <person name="Muller C M."/>
        </authorList>
    </citation>
    <scope>NUCLEOTIDE SEQUENCE</scope>
    <source>
        <strain evidence="5">THUN-12</strain>
    </source>
</reference>
<comment type="function">
    <text evidence="3">Catalyzes the transfer of a farnesyl moiety from farnesyl diphosphate to a cysteine at the fourth position from the C-terminus of several proteins. The beta subunit is responsible for peptide-binding.</text>
</comment>
<dbReference type="InterPro" id="IPR026872">
    <property type="entry name" value="FTB"/>
</dbReference>
<name>A0A9W4D8C9_BLUGR</name>
<dbReference type="GO" id="GO:0097354">
    <property type="term" value="P:prenylation"/>
    <property type="evidence" value="ECO:0007669"/>
    <property type="project" value="UniProtKB-UniRule"/>
</dbReference>
<sequence length="522" mass="58084">MTRSTRLKKKPFHRVIFPRRARLVPRPRSSETSQLEIQSSALPTDDLDQLRISTGNDAATSTMFSGYLIPDLFTSRQHLNDSLDTETSEKQDAVVQECLPFLSALTPGLRYNKYGIPSLDRKRHIAFLHRNLRRLPATYTSADASRPWIFYWALNGLATMGEDVSEYRTSLTETVRSIQNPTGGFGGGNGQMSHLAPSYAVVLALALVGGHESFDVIDRKAMWKWLGSLKQPDGGFQMAVGGEVDVRGAYCAVVIISLLNLPIELPRESPLWSREENRTLLTGLPEWITRCQSFEGGISSRPHAEAHGAFTFCALACLCILEEPSKSIPRHLNVSRLMAWLSARQHTPEGGFSGRCNKLVDGCYSHWIGGCWPLIEASLIALSAPNLDPNAEKSDDLMASVSSGHLYSREGLIRYILCCCQDQTERGGLRDKPCQMSDSYHTCYVLAGLASAQTNWRFNDKAKAEDIAGLLSAPFSWSSDPDIVEDQIYDEADRVKPLHPIFVIPEEAVVQIHTHFLNKQNF</sequence>
<accession>A0A9W4D8C9</accession>
<evidence type="ECO:0000256" key="2">
    <source>
        <dbReference type="ARBA" id="ARBA00022737"/>
    </source>
</evidence>
<comment type="similarity">
    <text evidence="3">Belongs to the protein prenyltransferase subunit beta family.</text>
</comment>
<comment type="catalytic activity">
    <reaction evidence="3">
        <text>L-cysteinyl-[protein] + (2E,6E)-farnesyl diphosphate = S-(2E,6E)-farnesyl-L-cysteinyl-[protein] + diphosphate</text>
        <dbReference type="Rhea" id="RHEA:13345"/>
        <dbReference type="Rhea" id="RHEA-COMP:10131"/>
        <dbReference type="Rhea" id="RHEA-COMP:11535"/>
        <dbReference type="ChEBI" id="CHEBI:29950"/>
        <dbReference type="ChEBI" id="CHEBI:33019"/>
        <dbReference type="ChEBI" id="CHEBI:86019"/>
        <dbReference type="ChEBI" id="CHEBI:175763"/>
    </reaction>
</comment>
<dbReference type="Proteomes" id="UP000683417">
    <property type="component" value="Unassembled WGS sequence"/>
</dbReference>
<dbReference type="Pfam" id="PF00432">
    <property type="entry name" value="Prenyltrans"/>
    <property type="match status" value="1"/>
</dbReference>
<dbReference type="EC" id="2.5.1.58" evidence="3"/>
<comment type="cofactor">
    <cofactor evidence="3">
        <name>Zn(2+)</name>
        <dbReference type="ChEBI" id="CHEBI:29105"/>
    </cofactor>
    <text evidence="3">Binds 1 zinc ion per subunit.</text>
</comment>
<dbReference type="EMBL" id="CAJHIT010000008">
    <property type="protein sequence ID" value="CAD6503792.1"/>
    <property type="molecule type" value="Genomic_DNA"/>
</dbReference>
<evidence type="ECO:0000313" key="5">
    <source>
        <dbReference type="EMBL" id="CAD6503792.1"/>
    </source>
</evidence>
<dbReference type="GO" id="GO:0005965">
    <property type="term" value="C:protein farnesyltransferase complex"/>
    <property type="evidence" value="ECO:0007669"/>
    <property type="project" value="UniProtKB-UniRule"/>
</dbReference>
<keyword evidence="3" id="KW-0637">Prenyltransferase</keyword>
<dbReference type="GO" id="GO:0008270">
    <property type="term" value="F:zinc ion binding"/>
    <property type="evidence" value="ECO:0007669"/>
    <property type="project" value="UniProtKB-UniRule"/>
</dbReference>
<dbReference type="PANTHER" id="PTHR11774:SF6">
    <property type="entry name" value="PROTEIN FARNESYLTRANSFERASE SUBUNIT BETA"/>
    <property type="match status" value="1"/>
</dbReference>
<evidence type="ECO:0000256" key="1">
    <source>
        <dbReference type="ARBA" id="ARBA00022723"/>
    </source>
</evidence>
<dbReference type="PANTHER" id="PTHR11774">
    <property type="entry name" value="GERANYLGERANYL TRANSFERASE TYPE BETA SUBUNIT"/>
    <property type="match status" value="1"/>
</dbReference>
<dbReference type="InterPro" id="IPR045089">
    <property type="entry name" value="PGGT1B-like"/>
</dbReference>
<dbReference type="CDD" id="cd02893">
    <property type="entry name" value="FTase"/>
    <property type="match status" value="1"/>
</dbReference>
<gene>
    <name evidence="5" type="ORF">BGTH12_LOCUS5150</name>
</gene>
<dbReference type="InterPro" id="IPR001330">
    <property type="entry name" value="Prenyltrans"/>
</dbReference>